<dbReference type="Gene3D" id="3.90.1300.10">
    <property type="entry name" value="Amidase signature (AS) domain"/>
    <property type="match status" value="1"/>
</dbReference>
<dbReference type="Pfam" id="PF01425">
    <property type="entry name" value="Amidase"/>
    <property type="match status" value="1"/>
</dbReference>
<dbReference type="AlphaFoldDB" id="A0A934MDD6"/>
<dbReference type="GO" id="GO:0003824">
    <property type="term" value="F:catalytic activity"/>
    <property type="evidence" value="ECO:0007669"/>
    <property type="project" value="InterPro"/>
</dbReference>
<proteinExistence type="inferred from homology"/>
<reference evidence="3" key="1">
    <citation type="submission" date="2020-12" db="EMBL/GenBank/DDBJ databases">
        <title>Bacterial taxonomy.</title>
        <authorList>
            <person name="Pan X."/>
        </authorList>
    </citation>
    <scope>NUCLEOTIDE SEQUENCE</scope>
    <source>
        <strain evidence="3">B2012</strain>
    </source>
</reference>
<sequence>MAAGVGLRKVSIPSAVEIAERLAAGALSAREVADSCLERIGARDGEVRAFAHLDPAQVRAEADALDRHRKAGRPIGPLHGVPVAVKDIIDTATYPTENGSPLDAGRRPRQDATLVARLRAAGALVIGKTVTTEFAYYRPGPTRNPHNLAHTPGGSSQGSAAAVGDGMVPLAIGSQTAGSVIRPASFCGVVGYKPTYGMVSLAGVLSICEPLDTAGVFATTVEDAALVGTVLAGYDAADPRTRPVARADLLAAARSEPPAAPRLAIVRGPTWDAAEPDLVGLIDEIAEALGDEADAVDLPAPYDDAFALQQRLMKVGFARHLTRYLERGADAVSELMRAAIAEGAAVTAVDYLAARDMQTALAVGLDRVFDRYDAILTPAAPGEAPAGIEATGSPVFNALWTFVGTPAITLPLATGSTGLPIGLQLVGRPGEDGRLLRTARWLQRRLAEA</sequence>
<evidence type="ECO:0000256" key="1">
    <source>
        <dbReference type="ARBA" id="ARBA00009199"/>
    </source>
</evidence>
<feature type="domain" description="Amidase" evidence="2">
    <location>
        <begin position="31"/>
        <end position="436"/>
    </location>
</feature>
<comment type="similarity">
    <text evidence="1">Belongs to the amidase family.</text>
</comment>
<comment type="caution">
    <text evidence="3">The sequence shown here is derived from an EMBL/GenBank/DDBJ whole genome shotgun (WGS) entry which is preliminary data.</text>
</comment>
<dbReference type="InterPro" id="IPR023631">
    <property type="entry name" value="Amidase_dom"/>
</dbReference>
<dbReference type="InterPro" id="IPR036928">
    <property type="entry name" value="AS_sf"/>
</dbReference>
<evidence type="ECO:0000313" key="4">
    <source>
        <dbReference type="Proteomes" id="UP000609531"/>
    </source>
</evidence>
<dbReference type="EMBL" id="JAEKJA010000007">
    <property type="protein sequence ID" value="MBJ3776232.1"/>
    <property type="molecule type" value="Genomic_DNA"/>
</dbReference>
<accession>A0A934MDD6</accession>
<keyword evidence="4" id="KW-1185">Reference proteome</keyword>
<evidence type="ECO:0000313" key="3">
    <source>
        <dbReference type="EMBL" id="MBJ3776232.1"/>
    </source>
</evidence>
<gene>
    <name evidence="3" type="ORF">JCR33_11065</name>
</gene>
<dbReference type="SUPFAM" id="SSF75304">
    <property type="entry name" value="Amidase signature (AS) enzymes"/>
    <property type="match status" value="1"/>
</dbReference>
<dbReference type="Proteomes" id="UP000609531">
    <property type="component" value="Unassembled WGS sequence"/>
</dbReference>
<name>A0A934MDD6_9HYPH</name>
<evidence type="ECO:0000259" key="2">
    <source>
        <dbReference type="Pfam" id="PF01425"/>
    </source>
</evidence>
<dbReference type="PANTHER" id="PTHR11895">
    <property type="entry name" value="TRANSAMIDASE"/>
    <property type="match status" value="1"/>
</dbReference>
<organism evidence="3 4">
    <name type="scientific">Acuticoccus mangrovi</name>
    <dbReference type="NCBI Taxonomy" id="2796142"/>
    <lineage>
        <taxon>Bacteria</taxon>
        <taxon>Pseudomonadati</taxon>
        <taxon>Pseudomonadota</taxon>
        <taxon>Alphaproteobacteria</taxon>
        <taxon>Hyphomicrobiales</taxon>
        <taxon>Amorphaceae</taxon>
        <taxon>Acuticoccus</taxon>
    </lineage>
</organism>
<dbReference type="InterPro" id="IPR000120">
    <property type="entry name" value="Amidase"/>
</dbReference>
<protein>
    <submittedName>
        <fullName evidence="3">Amidase</fullName>
    </submittedName>
</protein>
<dbReference type="PANTHER" id="PTHR11895:SF151">
    <property type="entry name" value="GLUTAMYL-TRNA(GLN) AMIDOTRANSFERASE SUBUNIT A"/>
    <property type="match status" value="1"/>
</dbReference>